<evidence type="ECO:0000313" key="2">
    <source>
        <dbReference type="EMBL" id="QBN17375.1"/>
    </source>
</evidence>
<gene>
    <name evidence="2" type="ORF">E1750_00700</name>
</gene>
<reference evidence="3" key="1">
    <citation type="submission" date="2019-03" db="EMBL/GenBank/DDBJ databases">
        <title>Flavobacterium sp.</title>
        <authorList>
            <person name="Kim H."/>
        </authorList>
    </citation>
    <scope>NUCLEOTIDE SEQUENCE [LARGE SCALE GENOMIC DNA]</scope>
    <source>
        <strain evidence="3">GS13</strain>
    </source>
</reference>
<keyword evidence="1" id="KW-0472">Membrane</keyword>
<evidence type="ECO:0000313" key="3">
    <source>
        <dbReference type="Proteomes" id="UP000291124"/>
    </source>
</evidence>
<organism evidence="2 3">
    <name type="scientific">Flavobacterium nackdongense</name>
    <dbReference type="NCBI Taxonomy" id="2547394"/>
    <lineage>
        <taxon>Bacteria</taxon>
        <taxon>Pseudomonadati</taxon>
        <taxon>Bacteroidota</taxon>
        <taxon>Flavobacteriia</taxon>
        <taxon>Flavobacteriales</taxon>
        <taxon>Flavobacteriaceae</taxon>
        <taxon>Flavobacterium</taxon>
    </lineage>
</organism>
<dbReference type="RefSeq" id="WP_133274906.1">
    <property type="nucleotide sequence ID" value="NZ_CP037933.1"/>
</dbReference>
<dbReference type="AlphaFoldDB" id="A0A4P6Y9T8"/>
<feature type="transmembrane region" description="Helical" evidence="1">
    <location>
        <begin position="21"/>
        <end position="40"/>
    </location>
</feature>
<dbReference type="Proteomes" id="UP000291124">
    <property type="component" value="Chromosome"/>
</dbReference>
<protein>
    <submittedName>
        <fullName evidence="2">Uncharacterized protein</fullName>
    </submittedName>
</protein>
<proteinExistence type="predicted"/>
<keyword evidence="1" id="KW-0812">Transmembrane</keyword>
<accession>A0A4P6Y9T8</accession>
<dbReference type="OrthoDB" id="1364992at2"/>
<keyword evidence="1" id="KW-1133">Transmembrane helix</keyword>
<feature type="transmembrane region" description="Helical" evidence="1">
    <location>
        <begin position="46"/>
        <end position="62"/>
    </location>
</feature>
<keyword evidence="3" id="KW-1185">Reference proteome</keyword>
<dbReference type="KEGG" id="fnk:E1750_00700"/>
<name>A0A4P6Y9T8_9FLAO</name>
<sequence length="176" mass="21195">MRTFETEFKSFHQRLFNLKTFTFLASFIFFTYLILNFKLLTPSQSIIIQSLFSLIFIVFIIFESKTNIHKITLDNEKIILEGETFNKKWKKSITIKETKIILKGIPSRNGLCSVIFYLKFKNLKNTYTLNKFETFSDEEILEIFNEFKKLKEEKIILDERLVIYRIQEKIEKCPFR</sequence>
<dbReference type="EMBL" id="CP037933">
    <property type="protein sequence ID" value="QBN17375.1"/>
    <property type="molecule type" value="Genomic_DNA"/>
</dbReference>
<evidence type="ECO:0000256" key="1">
    <source>
        <dbReference type="SAM" id="Phobius"/>
    </source>
</evidence>